<dbReference type="SUPFAM" id="SSF53474">
    <property type="entry name" value="alpha/beta-Hydrolases"/>
    <property type="match status" value="1"/>
</dbReference>
<keyword evidence="3" id="KW-1185">Reference proteome</keyword>
<organism evidence="2 3">
    <name type="scientific">Actinokineospora globicatena</name>
    <dbReference type="NCBI Taxonomy" id="103729"/>
    <lineage>
        <taxon>Bacteria</taxon>
        <taxon>Bacillati</taxon>
        <taxon>Actinomycetota</taxon>
        <taxon>Actinomycetes</taxon>
        <taxon>Pseudonocardiales</taxon>
        <taxon>Pseudonocardiaceae</taxon>
        <taxon>Actinokineospora</taxon>
    </lineage>
</organism>
<dbReference type="EMBL" id="BSSD01000002">
    <property type="protein sequence ID" value="GLW91305.1"/>
    <property type="molecule type" value="Genomic_DNA"/>
</dbReference>
<dbReference type="Pfam" id="PF08386">
    <property type="entry name" value="Abhydrolase_4"/>
    <property type="match status" value="1"/>
</dbReference>
<evidence type="ECO:0000313" key="3">
    <source>
        <dbReference type="Proteomes" id="UP001165042"/>
    </source>
</evidence>
<proteinExistence type="predicted"/>
<feature type="domain" description="Peptidase S33 tripeptidyl aminopeptidase-like C-terminal" evidence="1">
    <location>
        <begin position="73"/>
        <end position="168"/>
    </location>
</feature>
<dbReference type="AlphaFoldDB" id="A0A9W6QKF7"/>
<accession>A0A9W6QKF7</accession>
<protein>
    <recommendedName>
        <fullName evidence="1">Peptidase S33 tripeptidyl aminopeptidase-like C-terminal domain-containing protein</fullName>
    </recommendedName>
</protein>
<dbReference type="Proteomes" id="UP001165042">
    <property type="component" value="Unassembled WGS sequence"/>
</dbReference>
<dbReference type="Gene3D" id="3.40.50.1820">
    <property type="entry name" value="alpha/beta hydrolase"/>
    <property type="match status" value="1"/>
</dbReference>
<dbReference type="InterPro" id="IPR013595">
    <property type="entry name" value="Pept_S33_TAP-like_C"/>
</dbReference>
<sequence length="179" mass="18994">MTSADTYPVLMSAIQDLYQGDTARKASSSLSLLKNKAQQVTPSFEGVACGETTNPTNRDAAVRSAAWTTRTAPDFGPLWTWIGSACRTWPATSPGAYRGPWQKWTTAPILIVNNTHDPSTPITGATALHRLMPNSALLPVANYGHGAVGISCVGKAYEAYLLRGALPSGTCQADTPLFP</sequence>
<reference evidence="2" key="1">
    <citation type="submission" date="2023-02" db="EMBL/GenBank/DDBJ databases">
        <title>Actinokineospora globicatena NBRC 15670.</title>
        <authorList>
            <person name="Ichikawa N."/>
            <person name="Sato H."/>
            <person name="Tonouchi N."/>
        </authorList>
    </citation>
    <scope>NUCLEOTIDE SEQUENCE</scope>
    <source>
        <strain evidence="2">NBRC 15670</strain>
    </source>
</reference>
<evidence type="ECO:0000313" key="2">
    <source>
        <dbReference type="EMBL" id="GLW91305.1"/>
    </source>
</evidence>
<evidence type="ECO:0000259" key="1">
    <source>
        <dbReference type="Pfam" id="PF08386"/>
    </source>
</evidence>
<name>A0A9W6QKF7_9PSEU</name>
<comment type="caution">
    <text evidence="2">The sequence shown here is derived from an EMBL/GenBank/DDBJ whole genome shotgun (WGS) entry which is preliminary data.</text>
</comment>
<dbReference type="InterPro" id="IPR029058">
    <property type="entry name" value="AB_hydrolase_fold"/>
</dbReference>
<gene>
    <name evidence="2" type="ORF">Aglo03_21210</name>
</gene>
<dbReference type="RefSeq" id="WP_285609956.1">
    <property type="nucleotide sequence ID" value="NZ_BSSD01000002.1"/>
</dbReference>